<organism evidence="2 3">
    <name type="scientific">Shewanella surugensis</name>
    <dbReference type="NCBI Taxonomy" id="212020"/>
    <lineage>
        <taxon>Bacteria</taxon>
        <taxon>Pseudomonadati</taxon>
        <taxon>Pseudomonadota</taxon>
        <taxon>Gammaproteobacteria</taxon>
        <taxon>Alteromonadales</taxon>
        <taxon>Shewanellaceae</taxon>
        <taxon>Shewanella</taxon>
    </lineage>
</organism>
<gene>
    <name evidence="2" type="ORF">L2764_18430</name>
</gene>
<accession>A0ABT0LG08</accession>
<feature type="coiled-coil region" evidence="1">
    <location>
        <begin position="168"/>
        <end position="195"/>
    </location>
</feature>
<evidence type="ECO:0000313" key="2">
    <source>
        <dbReference type="EMBL" id="MCL1126405.1"/>
    </source>
</evidence>
<sequence length="309" mass="35186">MTGSINSIQSTAITSAYEQPSDLTLKGQNHEQNIHIGLGYLDDLKSKVEGTQSFKQQVTQFFDQLFLRLEDKLLGTNLSGFLSGVETLFTDHEMDGMPFFIKFGEYKSQVSAEGDNDIEKLFTFDINRQADETGQHKVTYTIQYGENERKLTIEKHLPRDIANAYLDAQDAIKTKNEQEAKLTQENERKVALETQVNENYSDFNFSAQDSDGFTDPLSRQRWDNANSAMLQGQQLKQQGLKETIQQTSLAETVPSQPFTLEEQQDLREAKNDISSAKKEFAEMKKSVKQSFESVNQTFLKLMAEWKAKS</sequence>
<name>A0ABT0LG08_9GAMM</name>
<comment type="caution">
    <text evidence="2">The sequence shown here is derived from an EMBL/GenBank/DDBJ whole genome shotgun (WGS) entry which is preliminary data.</text>
</comment>
<feature type="coiled-coil region" evidence="1">
    <location>
        <begin position="259"/>
        <end position="286"/>
    </location>
</feature>
<keyword evidence="3" id="KW-1185">Reference proteome</keyword>
<evidence type="ECO:0008006" key="4">
    <source>
        <dbReference type="Google" id="ProtNLM"/>
    </source>
</evidence>
<evidence type="ECO:0000256" key="1">
    <source>
        <dbReference type="SAM" id="Coils"/>
    </source>
</evidence>
<keyword evidence="1" id="KW-0175">Coiled coil</keyword>
<dbReference type="Proteomes" id="UP001203423">
    <property type="component" value="Unassembled WGS sequence"/>
</dbReference>
<proteinExistence type="predicted"/>
<dbReference type="RefSeq" id="WP_248941793.1">
    <property type="nucleotide sequence ID" value="NZ_JAKIKS010000086.1"/>
</dbReference>
<protein>
    <recommendedName>
        <fullName evidence="4">Transposase</fullName>
    </recommendedName>
</protein>
<reference evidence="2 3" key="1">
    <citation type="submission" date="2022-01" db="EMBL/GenBank/DDBJ databases">
        <title>Whole genome-based taxonomy of the Shewanellaceae.</title>
        <authorList>
            <person name="Martin-Rodriguez A.J."/>
        </authorList>
    </citation>
    <scope>NUCLEOTIDE SEQUENCE [LARGE SCALE GENOMIC DNA]</scope>
    <source>
        <strain evidence="2 3">DSM 17177</strain>
    </source>
</reference>
<evidence type="ECO:0000313" key="3">
    <source>
        <dbReference type="Proteomes" id="UP001203423"/>
    </source>
</evidence>
<dbReference type="EMBL" id="JAKIKS010000086">
    <property type="protein sequence ID" value="MCL1126405.1"/>
    <property type="molecule type" value="Genomic_DNA"/>
</dbReference>